<dbReference type="Gene3D" id="3.60.10.10">
    <property type="entry name" value="Endonuclease/exonuclease/phosphatase"/>
    <property type="match status" value="1"/>
</dbReference>
<evidence type="ECO:0000313" key="4">
    <source>
        <dbReference type="Proteomes" id="UP000601435"/>
    </source>
</evidence>
<dbReference type="SUPFAM" id="SSF56219">
    <property type="entry name" value="DNase I-like"/>
    <property type="match status" value="1"/>
</dbReference>
<reference evidence="3" key="1">
    <citation type="submission" date="2021-02" db="EMBL/GenBank/DDBJ databases">
        <authorList>
            <person name="Dougan E. K."/>
            <person name="Rhodes N."/>
            <person name="Thang M."/>
            <person name="Chan C."/>
        </authorList>
    </citation>
    <scope>NUCLEOTIDE SEQUENCE</scope>
</reference>
<name>A0A812V855_9DINO</name>
<organism evidence="3 4">
    <name type="scientific">Symbiodinium necroappetens</name>
    <dbReference type="NCBI Taxonomy" id="1628268"/>
    <lineage>
        <taxon>Eukaryota</taxon>
        <taxon>Sar</taxon>
        <taxon>Alveolata</taxon>
        <taxon>Dinophyceae</taxon>
        <taxon>Suessiales</taxon>
        <taxon>Symbiodiniaceae</taxon>
        <taxon>Symbiodinium</taxon>
    </lineage>
</organism>
<keyword evidence="4" id="KW-1185">Reference proteome</keyword>
<comment type="caution">
    <text evidence="3">The sequence shown here is derived from an EMBL/GenBank/DDBJ whole genome shotgun (WGS) entry which is preliminary data.</text>
</comment>
<accession>A0A812V855</accession>
<protein>
    <recommendedName>
        <fullName evidence="5">C2H2-type domain-containing protein</fullName>
    </recommendedName>
</protein>
<feature type="region of interest" description="Disordered" evidence="1">
    <location>
        <begin position="871"/>
        <end position="944"/>
    </location>
</feature>
<gene>
    <name evidence="3" type="ORF">SNEC2469_LOCUS17563</name>
</gene>
<feature type="region of interest" description="Disordered" evidence="1">
    <location>
        <begin position="506"/>
        <end position="531"/>
    </location>
</feature>
<feature type="non-terminal residue" evidence="3">
    <location>
        <position position="1"/>
    </location>
</feature>
<dbReference type="EMBL" id="CAJNJA010029109">
    <property type="protein sequence ID" value="CAE7619654.1"/>
    <property type="molecule type" value="Genomic_DNA"/>
</dbReference>
<dbReference type="OrthoDB" id="412050at2759"/>
<dbReference type="InterPro" id="IPR036691">
    <property type="entry name" value="Endo/exonu/phosph_ase_sf"/>
</dbReference>
<evidence type="ECO:0000256" key="2">
    <source>
        <dbReference type="SAM" id="SignalP"/>
    </source>
</evidence>
<feature type="chain" id="PRO_5032531377" description="C2H2-type domain-containing protein" evidence="2">
    <location>
        <begin position="17"/>
        <end position="2175"/>
    </location>
</feature>
<feature type="compositionally biased region" description="Polar residues" evidence="1">
    <location>
        <begin position="895"/>
        <end position="905"/>
    </location>
</feature>
<evidence type="ECO:0000313" key="3">
    <source>
        <dbReference type="EMBL" id="CAE7619654.1"/>
    </source>
</evidence>
<evidence type="ECO:0008006" key="5">
    <source>
        <dbReference type="Google" id="ProtNLM"/>
    </source>
</evidence>
<feature type="compositionally biased region" description="Low complexity" evidence="1">
    <location>
        <begin position="925"/>
        <end position="939"/>
    </location>
</feature>
<evidence type="ECO:0000256" key="1">
    <source>
        <dbReference type="SAM" id="MobiDB-lite"/>
    </source>
</evidence>
<proteinExistence type="predicted"/>
<keyword evidence="2" id="KW-0732">Signal</keyword>
<sequence>LHIASAWVFFPVGASAMTRAPAPGDPPGIPYSTRQPYFTPPEELTTHVGACSDVALGELQEDVEDGCLRHMPVATDNEPWVPEVNLGECGSDWLGVYVYTPHYANQQVAVKLTEPTMQAVAKVLHLHAPSTAGPIFDTIIPTRPQRFEGFLSVLRFSSSIRCPGVGGQVAILFDLTRVGGNFFACILPREIHLSALLEYVRPLTSCRDETLEVFVGCRSRPWPSCAVVDLRDGDTVTVLRQPVETFARRQAEALFYEGAFWDHPHNMSRLTYQESICVLFRNRRFSLPIQHRTDQNLVAYVSSCLQVDPSCTLMCSFPIKDLDVQGELSTFVVAVAEVPSPATTGIDRSHTRDLFVLIDPRPLGVKPHFLLLHHPSVHLPTVIALLGLSTPAAMRVGVHGGERKGDDIHVRENATLRLFAEERPDTTTSEDTSESSSSGQAEVHFSPDVSHAYRQEHGQALDGCLEVECDLAVGYANWGEQPDPPPLSTSLLDSTLPAGHSWNIGAEDCERPDPEAEAEPPVLEDQEMEEEGPAAAPSLLLNALVYIPDYVPEVLEVRVDLPIGIRDFVDVVQQLRFADQVTGFPDLCPDTPQPLREMAVFVAAPTWLTDLVVVLMDCRLTQSGFFARTIPSRLNRESILVAAGFRHDDAISVHIEGRIRPLGIDERVALTHGHTIHFVPRYGDVPRCFELADMLLSPQGWDPEAPMPGVQSHLNSHFLILSDAGPFTLAITPRSFVDFKGALAEAVGVAEHRLYTKVSVPQIKDSYRFGFWASGVIVATDSLSSIPCPPAVRPETRRILTLDQRRILRGFAWQAVEGCFVDVQLLADAYYGLCPLSHVVTFKGAAVEYREGQRVFSIVNGQVITVEFTREQDTPSSDGDQPPNLSPPPDASDLTGDNESGTELGSSADRGPPEAAPGQPLPHLGARSRSPRQRASPQGLPLVERQAERHVKSITADRLPAHLPKPCLGSLGVQIDNLGFAKLAGVHVNKWSLAMMEHAHAVGRWPILIQEDETDPMQTDTEERFMTDISVYLLTPDYKTEHLPLTVQLPQTVQELEELVQTCREADRRALFPTLIEVSPQPDPGWGIFLAVPAWINQRVVVCCDLSFFDGRIIAVCVSPLTDSFSGEVFLQSGTCIAFVRSGWEHSPVFPHATLDSDGYCVASSTGQFLFRLLASRDTFGRLPGLQASTHRLAYCLPAAPTTLDLDVLECRQLTSGRRFVHTSVTGVAVETCHRVFLALAFATFVLPALLQCDVGLSMLACGSFLVHRHRFPAVLLYALACSIATASDAVLAVQIGANYDAPTGVTHARDIGSVTDSLVTLLEESAWGADSRAFFEASTLLEVLLEHFVGPVVVGEGEDQPPPTGSSTLLLSEHFPGPPCHDVSSVALRLDTCLDQTVSWFQQGRSPSHWPSGAFDAIQAFTDGSFDGSKCSFGWSEGETMAPICRAAMQALLAGRPTVKSQVKHVRSHEGTPANELAVRAGVLPWLWLQVEATLRPEHWPAQEAPSPEDQSGFTGRARYLREQLQAMGVQVAALQEAGTQAFFHPNDFLTVASGPRELLVRFSRAGTQILFVCIHAPVGGSPERERWWKELRHRIRRFSRNALVFLVGDFNTGFHYTIPSRVGDLVWSSAYGAPAGLEGILADQDLWVPSTFSQCHTGSHDTWLSPSGTTGARLDYFAVETSWLVPDANSWVDTSLDWGQSRVDHFGLGLVAFFPFRLGTCREPQTVKFDREALHTEEAEDVWIRHFAGIEDGEKIDPLQLVEACHLFQSEKDLDAYELTTGSLPTRTELEQSLRSTQTNRAIGLDKVPGELLHFAAGQVSAALFQLFLKVSMRAAEPIQFKGGALFAIWKGKRKSFHRVARQQAIPALQNIASEMQIGGLPHFPVTMASHFVRAFQEGCAQRKGSYGLLFLDLREAFYRVVRPLLTGASFCDEAVAQVVRSVRLPPGIMHELHEHLHGTPLPEDAGATDWASAQDIRREVRQTGHLPTVPWSAEMVRSLQEVDTGLRTKEALDATWMDDATFLVVADTAADLPGAMAITGKAVLDACVSRALLPNLDRGKTELIAHVVGAGSRGVRKDLFSLPDASLAIPCKLWDGAHIRLVPTYQHLGGFIHHDKAILYESLILSILLHGAHFGMAFFMVRLALRLWLSGVPTAFFFPRGADWEQLPVSPF</sequence>
<feature type="compositionally biased region" description="Low complexity" evidence="1">
    <location>
        <begin position="426"/>
        <end position="438"/>
    </location>
</feature>
<dbReference type="Proteomes" id="UP000601435">
    <property type="component" value="Unassembled WGS sequence"/>
</dbReference>
<feature type="region of interest" description="Disordered" evidence="1">
    <location>
        <begin position="418"/>
        <end position="443"/>
    </location>
</feature>
<feature type="compositionally biased region" description="Acidic residues" evidence="1">
    <location>
        <begin position="515"/>
        <end position="531"/>
    </location>
</feature>
<feature type="signal peptide" evidence="2">
    <location>
        <begin position="1"/>
        <end position="16"/>
    </location>
</feature>